<evidence type="ECO:0000256" key="3">
    <source>
        <dbReference type="ARBA" id="ARBA00022676"/>
    </source>
</evidence>
<keyword evidence="7 9" id="KW-0472">Membrane</keyword>
<feature type="transmembrane region" description="Helical" evidence="9">
    <location>
        <begin position="401"/>
        <end position="421"/>
    </location>
</feature>
<dbReference type="InterPro" id="IPR038731">
    <property type="entry name" value="RgtA/B/C-like"/>
</dbReference>
<evidence type="ECO:0000256" key="4">
    <source>
        <dbReference type="ARBA" id="ARBA00022679"/>
    </source>
</evidence>
<evidence type="ECO:0000259" key="10">
    <source>
        <dbReference type="Pfam" id="PF13231"/>
    </source>
</evidence>
<evidence type="ECO:0000256" key="7">
    <source>
        <dbReference type="ARBA" id="ARBA00023136"/>
    </source>
</evidence>
<dbReference type="Pfam" id="PF24878">
    <property type="entry name" value="YkcB_C"/>
    <property type="match status" value="1"/>
</dbReference>
<name>A0ABU8M2Q6_9PSEU</name>
<dbReference type="EMBL" id="JBBEGM010000002">
    <property type="protein sequence ID" value="MEJ2860887.1"/>
    <property type="molecule type" value="Genomic_DNA"/>
</dbReference>
<gene>
    <name evidence="12" type="ORF">WCD58_06960</name>
</gene>
<accession>A0ABU8M2Q6</accession>
<feature type="transmembrane region" description="Helical" evidence="9">
    <location>
        <begin position="453"/>
        <end position="472"/>
    </location>
</feature>
<keyword evidence="6 9" id="KW-1133">Transmembrane helix</keyword>
<keyword evidence="4 12" id="KW-0808">Transferase</keyword>
<reference evidence="12 13" key="1">
    <citation type="submission" date="2024-03" db="EMBL/GenBank/DDBJ databases">
        <title>Actinomycetospora sp. OC33-EN07, a novel actinomycete isolated from wild orchid (Aerides multiflora).</title>
        <authorList>
            <person name="Suriyachadkun C."/>
        </authorList>
    </citation>
    <scope>NUCLEOTIDE SEQUENCE [LARGE SCALE GENOMIC DNA]</scope>
    <source>
        <strain evidence="12 13">OC33-EN07</strain>
    </source>
</reference>
<evidence type="ECO:0000256" key="5">
    <source>
        <dbReference type="ARBA" id="ARBA00022692"/>
    </source>
</evidence>
<feature type="transmembrane region" description="Helical" evidence="9">
    <location>
        <begin position="27"/>
        <end position="45"/>
    </location>
</feature>
<keyword evidence="5 9" id="KW-0812">Transmembrane</keyword>
<keyword evidence="2" id="KW-1003">Cell membrane</keyword>
<feature type="transmembrane region" description="Helical" evidence="9">
    <location>
        <begin position="350"/>
        <end position="367"/>
    </location>
</feature>
<evidence type="ECO:0000256" key="9">
    <source>
        <dbReference type="SAM" id="Phobius"/>
    </source>
</evidence>
<evidence type="ECO:0000313" key="12">
    <source>
        <dbReference type="EMBL" id="MEJ2860887.1"/>
    </source>
</evidence>
<feature type="transmembrane region" description="Helical" evidence="9">
    <location>
        <begin position="230"/>
        <end position="249"/>
    </location>
</feature>
<dbReference type="EC" id="2.4.-.-" evidence="12"/>
<evidence type="ECO:0000256" key="2">
    <source>
        <dbReference type="ARBA" id="ARBA00022475"/>
    </source>
</evidence>
<feature type="transmembrane region" description="Helical" evidence="9">
    <location>
        <begin position="427"/>
        <end position="448"/>
    </location>
</feature>
<dbReference type="Pfam" id="PF13231">
    <property type="entry name" value="PMT_2"/>
    <property type="match status" value="1"/>
</dbReference>
<feature type="transmembrane region" description="Helical" evidence="9">
    <location>
        <begin position="373"/>
        <end position="394"/>
    </location>
</feature>
<dbReference type="InterPro" id="IPR050297">
    <property type="entry name" value="LipidA_mod_glycosyltrf_83"/>
</dbReference>
<evidence type="ECO:0000259" key="11">
    <source>
        <dbReference type="Pfam" id="PF24878"/>
    </source>
</evidence>
<comment type="subcellular location">
    <subcellularLocation>
        <location evidence="1">Cell membrane</location>
        <topology evidence="1">Multi-pass membrane protein</topology>
    </subcellularLocation>
</comment>
<dbReference type="InterPro" id="IPR056785">
    <property type="entry name" value="YkcA/B-like_C"/>
</dbReference>
<feature type="transmembrane region" description="Helical" evidence="9">
    <location>
        <begin position="319"/>
        <end position="338"/>
    </location>
</feature>
<feature type="transmembrane region" description="Helical" evidence="9">
    <location>
        <begin position="103"/>
        <end position="124"/>
    </location>
</feature>
<protein>
    <submittedName>
        <fullName evidence="12">Glycosyltransferase family 39 protein</fullName>
        <ecNumber evidence="12">2.4.-.-</ecNumber>
    </submittedName>
</protein>
<feature type="compositionally biased region" description="Gly residues" evidence="8">
    <location>
        <begin position="493"/>
        <end position="526"/>
    </location>
</feature>
<evidence type="ECO:0000256" key="6">
    <source>
        <dbReference type="ARBA" id="ARBA00022989"/>
    </source>
</evidence>
<dbReference type="GO" id="GO:0016757">
    <property type="term" value="F:glycosyltransferase activity"/>
    <property type="evidence" value="ECO:0007669"/>
    <property type="project" value="UniProtKB-KW"/>
</dbReference>
<feature type="transmembrane region" description="Helical" evidence="9">
    <location>
        <begin position="189"/>
        <end position="218"/>
    </location>
</feature>
<evidence type="ECO:0000256" key="8">
    <source>
        <dbReference type="SAM" id="MobiDB-lite"/>
    </source>
</evidence>
<evidence type="ECO:0000313" key="13">
    <source>
        <dbReference type="Proteomes" id="UP001369736"/>
    </source>
</evidence>
<comment type="caution">
    <text evidence="12">The sequence shown here is derived from an EMBL/GenBank/DDBJ whole genome shotgun (WGS) entry which is preliminary data.</text>
</comment>
<keyword evidence="3 12" id="KW-0328">Glycosyltransferase</keyword>
<dbReference type="PANTHER" id="PTHR33908">
    <property type="entry name" value="MANNOSYLTRANSFERASE YKCB-RELATED"/>
    <property type="match status" value="1"/>
</dbReference>
<feature type="domain" description="Putative mannosyltransferase YkcA/B-like C-terminal" evidence="11">
    <location>
        <begin position="558"/>
        <end position="652"/>
    </location>
</feature>
<feature type="domain" description="Glycosyltransferase RgtA/B/C/D-like" evidence="10">
    <location>
        <begin position="85"/>
        <end position="244"/>
    </location>
</feature>
<feature type="transmembrane region" description="Helical" evidence="9">
    <location>
        <begin position="160"/>
        <end position="177"/>
    </location>
</feature>
<organism evidence="12 13">
    <name type="scientific">Actinomycetospora flava</name>
    <dbReference type="NCBI Taxonomy" id="3129232"/>
    <lineage>
        <taxon>Bacteria</taxon>
        <taxon>Bacillati</taxon>
        <taxon>Actinomycetota</taxon>
        <taxon>Actinomycetes</taxon>
        <taxon>Pseudonocardiales</taxon>
        <taxon>Pseudonocardiaceae</taxon>
        <taxon>Actinomycetospora</taxon>
    </lineage>
</organism>
<dbReference type="RefSeq" id="WP_337700977.1">
    <property type="nucleotide sequence ID" value="NZ_JBBEGM010000002.1"/>
</dbReference>
<dbReference type="PANTHER" id="PTHR33908:SF3">
    <property type="entry name" value="UNDECAPRENYL PHOSPHATE-ALPHA-4-AMINO-4-DEOXY-L-ARABINOSE ARABINOSYL TRANSFERASE"/>
    <property type="match status" value="1"/>
</dbReference>
<feature type="transmembrane region" description="Helical" evidence="9">
    <location>
        <begin position="130"/>
        <end position="153"/>
    </location>
</feature>
<proteinExistence type="predicted"/>
<feature type="region of interest" description="Disordered" evidence="8">
    <location>
        <begin position="484"/>
        <end position="546"/>
    </location>
</feature>
<sequence>MASPTLLRPAPAPDPRFPAPAAPVPAWPRWCLLALLAGTAVLYLWGLGASGWANAYYSAAAQAGATSWRAWFFGASDAPGLIMIDKPPASVWVMGLSARLFGVNAWAILVPQALMGVASVGLLHATVRRWAGPAAGLVAGLVLALTPVATLMFRFDNPDALLVLLLVAAAWALTRAVDADTPRGAWRWLALTAVLVGTGFLTKSLQAFLVLPAFAAVWLLAGPGRVRGRLLALLPTAAVLAVASGWWVAVVELWPASSRPYVGGSQTNSAVELLLGYNGLGRLTGDETGSVGPGGGGGGGGRSSGSVLQLVTGEMASQVSWLLPAALLLLAALIVITVRAPRTDRTRAAAILWGGTLLVTAAVFTLSQGIIHSYYAVALAPPIAALVGIGAVTLARRRDRLGRVLLTVTVAVTAVWSWALLRETPTFLPWLRAVVLVGGLVVALGLLVRAGRVVVTAVLAGALVVGVAGPAASSVVTAATTHEGALPTAGPESGRGPGGPGGPGGGPGRGAGGPGFPDGGARGGPGGAPPGGAPMSDGGGRGSGMMTLLQASRPSAALTTLLRDGAAGHTWVAAAVGSNAAAGYQLASGAPVMALGGFNGTDPAPTLAQFQAYVATGAVHWFVGDESSASISTTDSGGSDDAARIAAWVAAHYTATTVGGTTVYDLTAPAGV</sequence>
<evidence type="ECO:0000256" key="1">
    <source>
        <dbReference type="ARBA" id="ARBA00004651"/>
    </source>
</evidence>
<keyword evidence="13" id="KW-1185">Reference proteome</keyword>
<dbReference type="Proteomes" id="UP001369736">
    <property type="component" value="Unassembled WGS sequence"/>
</dbReference>